<comment type="similarity">
    <text evidence="1">To bacterial alkanal monooxygenase alpha and beta chains.</text>
</comment>
<dbReference type="Gene3D" id="3.20.20.30">
    <property type="entry name" value="Luciferase-like domain"/>
    <property type="match status" value="1"/>
</dbReference>
<evidence type="ECO:0000259" key="2">
    <source>
        <dbReference type="Pfam" id="PF00296"/>
    </source>
</evidence>
<dbReference type="InterPro" id="IPR011251">
    <property type="entry name" value="Luciferase-like_dom"/>
</dbReference>
<dbReference type="PANTHER" id="PTHR30137:SF6">
    <property type="entry name" value="LUCIFERASE-LIKE MONOOXYGENASE"/>
    <property type="match status" value="1"/>
</dbReference>
<organism evidence="3 4">
    <name type="scientific">Staphylococcus equorum</name>
    <dbReference type="NCBI Taxonomy" id="246432"/>
    <lineage>
        <taxon>Bacteria</taxon>
        <taxon>Bacillati</taxon>
        <taxon>Bacillota</taxon>
        <taxon>Bacilli</taxon>
        <taxon>Bacillales</taxon>
        <taxon>Staphylococcaceae</taxon>
        <taxon>Staphylococcus</taxon>
    </lineage>
</organism>
<dbReference type="InterPro" id="IPR050766">
    <property type="entry name" value="Bact_Lucif_Oxidored"/>
</dbReference>
<feature type="domain" description="Luciferase-like" evidence="2">
    <location>
        <begin position="1"/>
        <end position="275"/>
    </location>
</feature>
<gene>
    <name evidence="3" type="ORF">M4L89_06440</name>
</gene>
<keyword evidence="4" id="KW-1185">Reference proteome</keyword>
<dbReference type="PANTHER" id="PTHR30137">
    <property type="entry name" value="LUCIFERASE-LIKE MONOOXYGENASE"/>
    <property type="match status" value="1"/>
</dbReference>
<dbReference type="SUPFAM" id="SSF51679">
    <property type="entry name" value="Bacterial luciferase-like"/>
    <property type="match status" value="1"/>
</dbReference>
<protein>
    <submittedName>
        <fullName evidence="3">LLM class flavin-dependent oxidoreductase</fullName>
    </submittedName>
</protein>
<dbReference type="AlphaFoldDB" id="A0A9X4QXZ3"/>
<name>A0A9X4QXZ3_9STAP</name>
<sequence length="332" mass="37774">MKLSILDYVPIFEGRNATQALNHTVELAQLAESLGFYRYWVAEHHQVHSVASSAPEMIMMSLLEQTSSIHIGSGGIMLPHYSAYKIAEQFKLMEARHPGRVDLGTGHSPSFKNVNHALNEAKTKDISYKTQINDLMHYFNDDNSYNHRFKGLQATPLIDTKPSMFILGMSKQSAAIAAEKGLPFVVALMGQANHITENVINHYRDLFKQFHPESESYVIISTFVITAQQQSQIAQLEHAFHLWLVRIGYLDQPEFYPSIEFAMHRQLSTREQDKKISNQNRVISGLPNDVIKALNDVALRFNADEIMIQPHVFGETHRKTLLELIAKENMTE</sequence>
<dbReference type="InterPro" id="IPR019949">
    <property type="entry name" value="CmoO-like"/>
</dbReference>
<proteinExistence type="predicted"/>
<evidence type="ECO:0000313" key="3">
    <source>
        <dbReference type="EMBL" id="MDG0845861.1"/>
    </source>
</evidence>
<dbReference type="Proteomes" id="UP001152422">
    <property type="component" value="Unassembled WGS sequence"/>
</dbReference>
<evidence type="ECO:0000256" key="1">
    <source>
        <dbReference type="ARBA" id="ARBA00007789"/>
    </source>
</evidence>
<dbReference type="CDD" id="cd00347">
    <property type="entry name" value="Flavin_utilizing_monoxygenases"/>
    <property type="match status" value="1"/>
</dbReference>
<reference evidence="3" key="1">
    <citation type="submission" date="2022-05" db="EMBL/GenBank/DDBJ databases">
        <title>Comparative genomics of Staphylococcus equorum isolates.</title>
        <authorList>
            <person name="Luelf R.H."/>
        </authorList>
    </citation>
    <scope>NUCLEOTIDE SEQUENCE</scope>
    <source>
        <strain evidence="3">TMW 2.2497</strain>
    </source>
</reference>
<accession>A0A9X4QXZ3</accession>
<comment type="caution">
    <text evidence="3">The sequence shown here is derived from an EMBL/GenBank/DDBJ whole genome shotgun (WGS) entry which is preliminary data.</text>
</comment>
<dbReference type="NCBIfam" id="TIGR03558">
    <property type="entry name" value="oxido_grp_1"/>
    <property type="match status" value="1"/>
</dbReference>
<dbReference type="RefSeq" id="WP_056935818.1">
    <property type="nucleotide sequence ID" value="NZ_CP013114.1"/>
</dbReference>
<dbReference type="KEGG" id="seqo:SE1039_18780"/>
<evidence type="ECO:0000313" key="4">
    <source>
        <dbReference type="Proteomes" id="UP001152422"/>
    </source>
</evidence>
<dbReference type="InterPro" id="IPR036661">
    <property type="entry name" value="Luciferase-like_sf"/>
</dbReference>
<dbReference type="Pfam" id="PF00296">
    <property type="entry name" value="Bac_luciferase"/>
    <property type="match status" value="1"/>
</dbReference>
<dbReference type="GO" id="GO:0005829">
    <property type="term" value="C:cytosol"/>
    <property type="evidence" value="ECO:0007669"/>
    <property type="project" value="TreeGrafter"/>
</dbReference>
<dbReference type="GO" id="GO:0016705">
    <property type="term" value="F:oxidoreductase activity, acting on paired donors, with incorporation or reduction of molecular oxygen"/>
    <property type="evidence" value="ECO:0007669"/>
    <property type="project" value="InterPro"/>
</dbReference>
<dbReference type="EMBL" id="JAMBQA010000002">
    <property type="protein sequence ID" value="MDG0845861.1"/>
    <property type="molecule type" value="Genomic_DNA"/>
</dbReference>